<dbReference type="Pfam" id="PF01551">
    <property type="entry name" value="Peptidase_M23"/>
    <property type="match status" value="1"/>
</dbReference>
<organism evidence="3">
    <name type="scientific">uncultured Thermoanaerobacter sp</name>
    <dbReference type="NCBI Taxonomy" id="242695"/>
    <lineage>
        <taxon>Bacteria</taxon>
        <taxon>Bacillati</taxon>
        <taxon>Bacillota</taxon>
        <taxon>Clostridia</taxon>
        <taxon>Thermoanaerobacterales</taxon>
        <taxon>Thermoanaerobacteraceae</taxon>
        <taxon>Thermoanaerobacter</taxon>
        <taxon>environmental samples</taxon>
    </lineage>
</organism>
<proteinExistence type="predicted"/>
<evidence type="ECO:0000256" key="1">
    <source>
        <dbReference type="ARBA" id="ARBA00022729"/>
    </source>
</evidence>
<evidence type="ECO:0000259" key="2">
    <source>
        <dbReference type="Pfam" id="PF01551"/>
    </source>
</evidence>
<dbReference type="InterPro" id="IPR011055">
    <property type="entry name" value="Dup_hybrid_motif"/>
</dbReference>
<accession>A0A060CCQ0</accession>
<protein>
    <submittedName>
        <fullName evidence="3">CAZy families GH23 protein</fullName>
    </submittedName>
</protein>
<dbReference type="SUPFAM" id="SSF51261">
    <property type="entry name" value="Duplicated hybrid motif"/>
    <property type="match status" value="1"/>
</dbReference>
<dbReference type="PANTHER" id="PTHR21666">
    <property type="entry name" value="PEPTIDASE-RELATED"/>
    <property type="match status" value="1"/>
</dbReference>
<feature type="non-terminal residue" evidence="3">
    <location>
        <position position="132"/>
    </location>
</feature>
<dbReference type="InterPro" id="IPR016047">
    <property type="entry name" value="M23ase_b-sheet_dom"/>
</dbReference>
<dbReference type="InterPro" id="IPR050570">
    <property type="entry name" value="Cell_wall_metabolism_enzyme"/>
</dbReference>
<dbReference type="PANTHER" id="PTHR21666:SF289">
    <property type="entry name" value="L-ALA--D-GLU ENDOPEPTIDASE"/>
    <property type="match status" value="1"/>
</dbReference>
<name>A0A060CCQ0_9THEO</name>
<dbReference type="Gene3D" id="2.70.70.10">
    <property type="entry name" value="Glucose Permease (Domain IIA)"/>
    <property type="match status" value="1"/>
</dbReference>
<feature type="domain" description="M23ase beta-sheet core" evidence="2">
    <location>
        <begin position="73"/>
        <end position="128"/>
    </location>
</feature>
<reference evidence="3" key="1">
    <citation type="journal article" date="2013" name="Environ. Microbiol.">
        <title>Seasonally variable intestinal metagenomes of the red palm weevil (Rhynchophorus ferrugineus).</title>
        <authorList>
            <person name="Jia S."/>
            <person name="Zhang X."/>
            <person name="Zhang G."/>
            <person name="Yin A."/>
            <person name="Zhang S."/>
            <person name="Li F."/>
            <person name="Wang L."/>
            <person name="Zhao D."/>
            <person name="Yun Q."/>
            <person name="Tala"/>
            <person name="Wang J."/>
            <person name="Sun G."/>
            <person name="Baabdullah M."/>
            <person name="Yu X."/>
            <person name="Hu S."/>
            <person name="Al-Mssallem I.S."/>
            <person name="Yu J."/>
        </authorList>
    </citation>
    <scope>NUCLEOTIDE SEQUENCE</scope>
</reference>
<dbReference type="GO" id="GO:0004222">
    <property type="term" value="F:metalloendopeptidase activity"/>
    <property type="evidence" value="ECO:0007669"/>
    <property type="project" value="TreeGrafter"/>
</dbReference>
<evidence type="ECO:0000313" key="3">
    <source>
        <dbReference type="EMBL" id="AIA92737.1"/>
    </source>
</evidence>
<dbReference type="EMBL" id="KF125409">
    <property type="protein sequence ID" value="AIA92737.1"/>
    <property type="molecule type" value="Genomic_DNA"/>
</dbReference>
<keyword evidence="1" id="KW-0732">Signal</keyword>
<dbReference type="CDD" id="cd12797">
    <property type="entry name" value="M23_peptidase"/>
    <property type="match status" value="1"/>
</dbReference>
<dbReference type="AlphaFoldDB" id="A0A060CCQ0"/>
<sequence>MHWGVVDGGGYVDPLRLVQRAEIRLLPLGARTLSGDPPPRPPAATKLHWPVTQPRVTSPYGMRVHPITGVYKLHDGVDLAAYCGRPIRSSAAGRVTRVGAHGAYGVQVTVDHGMVGGQPVTTSYSHLSLGAV</sequence>